<reference evidence="1" key="1">
    <citation type="submission" date="2019-11" db="EMBL/GenBank/DDBJ databases">
        <authorList>
            <person name="Feng L."/>
        </authorList>
    </citation>
    <scope>NUCLEOTIDE SEQUENCE</scope>
    <source>
        <strain evidence="1">SparasanguinisLFYP13</strain>
    </source>
</reference>
<dbReference type="AlphaFoldDB" id="A0A6N3BWM1"/>
<name>A0A6N3BWM1_STRPA</name>
<proteinExistence type="predicted"/>
<dbReference type="EMBL" id="CACRUC010000018">
    <property type="protein sequence ID" value="VYU09166.1"/>
    <property type="molecule type" value="Genomic_DNA"/>
</dbReference>
<accession>A0A6N3BWM1</accession>
<gene>
    <name evidence="1" type="ORF">SPLFYP13_00942</name>
</gene>
<evidence type="ECO:0000313" key="1">
    <source>
        <dbReference type="EMBL" id="VYU09166.1"/>
    </source>
</evidence>
<organism evidence="1">
    <name type="scientific">Streptococcus parasanguinis</name>
    <dbReference type="NCBI Taxonomy" id="1318"/>
    <lineage>
        <taxon>Bacteria</taxon>
        <taxon>Bacillati</taxon>
        <taxon>Bacillota</taxon>
        <taxon>Bacilli</taxon>
        <taxon>Lactobacillales</taxon>
        <taxon>Streptococcaceae</taxon>
        <taxon>Streptococcus</taxon>
    </lineage>
</organism>
<sequence length="82" mass="9382">MMNNTIDIYSTPEYKKVEAVVQLMVDGRLTSYRVATETNISKMSLATLTKGTSKIKNITYQTALALIDWYDENHEKYGIEID</sequence>
<protein>
    <submittedName>
        <fullName evidence="1">Uncharacterized protein</fullName>
    </submittedName>
</protein>